<accession>Q651N1</accession>
<name>Q651N1_ORYSJ</name>
<organism evidence="1 2">
    <name type="scientific">Oryza sativa subsp. japonica</name>
    <name type="common">Rice</name>
    <dbReference type="NCBI Taxonomy" id="39947"/>
    <lineage>
        <taxon>Eukaryota</taxon>
        <taxon>Viridiplantae</taxon>
        <taxon>Streptophyta</taxon>
        <taxon>Embryophyta</taxon>
        <taxon>Tracheophyta</taxon>
        <taxon>Spermatophyta</taxon>
        <taxon>Magnoliopsida</taxon>
        <taxon>Liliopsida</taxon>
        <taxon>Poales</taxon>
        <taxon>Poaceae</taxon>
        <taxon>BOP clade</taxon>
        <taxon>Oryzoideae</taxon>
        <taxon>Oryzeae</taxon>
        <taxon>Oryzinae</taxon>
        <taxon>Oryza</taxon>
        <taxon>Oryza sativa</taxon>
    </lineage>
</organism>
<reference evidence="2" key="2">
    <citation type="journal article" date="2008" name="Nucleic Acids Res.">
        <title>The rice annotation project database (RAP-DB): 2008 update.</title>
        <authorList>
            <consortium name="The rice annotation project (RAP)"/>
        </authorList>
    </citation>
    <scope>GENOME REANNOTATION</scope>
    <source>
        <strain evidence="2">cv. Nipponbare</strain>
    </source>
</reference>
<proteinExistence type="predicted"/>
<reference evidence="2" key="1">
    <citation type="journal article" date="2005" name="Nature">
        <title>The map-based sequence of the rice genome.</title>
        <authorList>
            <consortium name="International rice genome sequencing project (IRGSP)"/>
            <person name="Matsumoto T."/>
            <person name="Wu J."/>
            <person name="Kanamori H."/>
            <person name="Katayose Y."/>
            <person name="Fujisawa M."/>
            <person name="Namiki N."/>
            <person name="Mizuno H."/>
            <person name="Yamamoto K."/>
            <person name="Antonio B.A."/>
            <person name="Baba T."/>
            <person name="Sakata K."/>
            <person name="Nagamura Y."/>
            <person name="Aoki H."/>
            <person name="Arikawa K."/>
            <person name="Arita K."/>
            <person name="Bito T."/>
            <person name="Chiden Y."/>
            <person name="Fujitsuka N."/>
            <person name="Fukunaka R."/>
            <person name="Hamada M."/>
            <person name="Harada C."/>
            <person name="Hayashi A."/>
            <person name="Hijishita S."/>
            <person name="Honda M."/>
            <person name="Hosokawa S."/>
            <person name="Ichikawa Y."/>
            <person name="Idonuma A."/>
            <person name="Iijima M."/>
            <person name="Ikeda M."/>
            <person name="Ikeno M."/>
            <person name="Ito K."/>
            <person name="Ito S."/>
            <person name="Ito T."/>
            <person name="Ito Y."/>
            <person name="Ito Y."/>
            <person name="Iwabuchi A."/>
            <person name="Kamiya K."/>
            <person name="Karasawa W."/>
            <person name="Kurita K."/>
            <person name="Katagiri S."/>
            <person name="Kikuta A."/>
            <person name="Kobayashi H."/>
            <person name="Kobayashi N."/>
            <person name="Machita K."/>
            <person name="Maehara T."/>
            <person name="Masukawa M."/>
            <person name="Mizubayashi T."/>
            <person name="Mukai Y."/>
            <person name="Nagasaki H."/>
            <person name="Nagata Y."/>
            <person name="Naito S."/>
            <person name="Nakashima M."/>
            <person name="Nakama Y."/>
            <person name="Nakamichi Y."/>
            <person name="Nakamura M."/>
            <person name="Meguro A."/>
            <person name="Negishi M."/>
            <person name="Ohta I."/>
            <person name="Ohta T."/>
            <person name="Okamoto M."/>
            <person name="Ono N."/>
            <person name="Saji S."/>
            <person name="Sakaguchi M."/>
            <person name="Sakai K."/>
            <person name="Shibata M."/>
            <person name="Shimokawa T."/>
            <person name="Song J."/>
            <person name="Takazaki Y."/>
            <person name="Terasawa K."/>
            <person name="Tsugane M."/>
            <person name="Tsuji K."/>
            <person name="Ueda S."/>
            <person name="Waki K."/>
            <person name="Yamagata H."/>
            <person name="Yamamoto M."/>
            <person name="Yamamoto S."/>
            <person name="Yamane H."/>
            <person name="Yoshiki S."/>
            <person name="Yoshihara R."/>
            <person name="Yukawa K."/>
            <person name="Zhong H."/>
            <person name="Yano M."/>
            <person name="Yuan Q."/>
            <person name="Ouyang S."/>
            <person name="Liu J."/>
            <person name="Jones K.M."/>
            <person name="Gansberger K."/>
            <person name="Moffat K."/>
            <person name="Hill J."/>
            <person name="Bera J."/>
            <person name="Fadrosh D."/>
            <person name="Jin S."/>
            <person name="Johri S."/>
            <person name="Kim M."/>
            <person name="Overton L."/>
            <person name="Reardon M."/>
            <person name="Tsitrin T."/>
            <person name="Vuong H."/>
            <person name="Weaver B."/>
            <person name="Ciecko A."/>
            <person name="Tallon L."/>
            <person name="Jackson J."/>
            <person name="Pai G."/>
            <person name="Aken S.V."/>
            <person name="Utterback T."/>
            <person name="Reidmuller S."/>
            <person name="Feldblyum T."/>
            <person name="Hsiao J."/>
            <person name="Zismann V."/>
            <person name="Iobst S."/>
            <person name="de Vazeille A.R."/>
            <person name="Buell C.R."/>
            <person name="Ying K."/>
            <person name="Li Y."/>
            <person name="Lu T."/>
            <person name="Huang Y."/>
            <person name="Zhao Q."/>
            <person name="Feng Q."/>
            <person name="Zhang L."/>
            <person name="Zhu J."/>
            <person name="Weng Q."/>
            <person name="Mu J."/>
            <person name="Lu Y."/>
            <person name="Fan D."/>
            <person name="Liu Y."/>
            <person name="Guan J."/>
            <person name="Zhang Y."/>
            <person name="Yu S."/>
            <person name="Liu X."/>
            <person name="Zhang Y."/>
            <person name="Hong G."/>
            <person name="Han B."/>
            <person name="Choisne N."/>
            <person name="Demange N."/>
            <person name="Orjeda G."/>
            <person name="Samain S."/>
            <person name="Cattolico L."/>
            <person name="Pelletier E."/>
            <person name="Couloux A."/>
            <person name="Segurens B."/>
            <person name="Wincker P."/>
            <person name="D'Hont A."/>
            <person name="Scarpelli C."/>
            <person name="Weissenbach J."/>
            <person name="Salanoubat M."/>
            <person name="Quetier F."/>
            <person name="Yu Y."/>
            <person name="Kim H.R."/>
            <person name="Rambo T."/>
            <person name="Currie J."/>
            <person name="Collura K."/>
            <person name="Luo M."/>
            <person name="Yang T."/>
            <person name="Ammiraju J.S.S."/>
            <person name="Engler F."/>
            <person name="Soderlund C."/>
            <person name="Wing R.A."/>
            <person name="Palmer L.E."/>
            <person name="de la Bastide M."/>
            <person name="Spiegel L."/>
            <person name="Nascimento L."/>
            <person name="Zutavern T."/>
            <person name="O'Shaughnessy A."/>
            <person name="Dike S."/>
            <person name="Dedhia N."/>
            <person name="Preston R."/>
            <person name="Balija V."/>
            <person name="McCombie W.R."/>
            <person name="Chow T."/>
            <person name="Chen H."/>
            <person name="Chung M."/>
            <person name="Chen C."/>
            <person name="Shaw J."/>
            <person name="Wu H."/>
            <person name="Hsiao K."/>
            <person name="Chao Y."/>
            <person name="Chu M."/>
            <person name="Cheng C."/>
            <person name="Hour A."/>
            <person name="Lee P."/>
            <person name="Lin S."/>
            <person name="Lin Y."/>
            <person name="Liou J."/>
            <person name="Liu S."/>
            <person name="Hsing Y."/>
            <person name="Raghuvanshi S."/>
            <person name="Mohanty A."/>
            <person name="Bharti A.K."/>
            <person name="Gaur A."/>
            <person name="Gupta V."/>
            <person name="Kumar D."/>
            <person name="Ravi V."/>
            <person name="Vij S."/>
            <person name="Kapur A."/>
            <person name="Khurana P."/>
            <person name="Khurana P."/>
            <person name="Khurana J.P."/>
            <person name="Tyagi A.K."/>
            <person name="Gaikwad K."/>
            <person name="Singh A."/>
            <person name="Dalal V."/>
            <person name="Srivastava S."/>
            <person name="Dixit A."/>
            <person name="Pal A.K."/>
            <person name="Ghazi I.A."/>
            <person name="Yadav M."/>
            <person name="Pandit A."/>
            <person name="Bhargava A."/>
            <person name="Sureshbabu K."/>
            <person name="Batra K."/>
            <person name="Sharma T.R."/>
            <person name="Mohapatra T."/>
            <person name="Singh N.K."/>
            <person name="Messing J."/>
            <person name="Nelson A.B."/>
            <person name="Fuks G."/>
            <person name="Kavchok S."/>
            <person name="Keizer G."/>
            <person name="Linton E."/>
            <person name="Llaca V."/>
            <person name="Song R."/>
            <person name="Tanyolac B."/>
            <person name="Young S."/>
            <person name="Ho-Il K."/>
            <person name="Hahn J.H."/>
            <person name="Sangsakoo G."/>
            <person name="Vanavichit A."/>
            <person name="de Mattos Luiz.A.T."/>
            <person name="Zimmer P.D."/>
            <person name="Malone G."/>
            <person name="Dellagostin O."/>
            <person name="de Oliveira A.C."/>
            <person name="Bevan M."/>
            <person name="Bancroft I."/>
            <person name="Minx P."/>
            <person name="Cordum H."/>
            <person name="Wilson R."/>
            <person name="Cheng Z."/>
            <person name="Jin W."/>
            <person name="Jiang J."/>
            <person name="Leong S.A."/>
            <person name="Iwama H."/>
            <person name="Gojobori T."/>
            <person name="Itoh T."/>
            <person name="Niimura Y."/>
            <person name="Fujii Y."/>
            <person name="Habara T."/>
            <person name="Sakai H."/>
            <person name="Sato Y."/>
            <person name="Wilson G."/>
            <person name="Kumar K."/>
            <person name="McCouch S."/>
            <person name="Juretic N."/>
            <person name="Hoen D."/>
            <person name="Wright S."/>
            <person name="Bruskiewich R."/>
            <person name="Bureau T."/>
            <person name="Miyao A."/>
            <person name="Hirochika H."/>
            <person name="Nishikawa T."/>
            <person name="Kadowaki K."/>
            <person name="Sugiura M."/>
            <person name="Burr B."/>
            <person name="Sasaki T."/>
        </authorList>
    </citation>
    <scope>NUCLEOTIDE SEQUENCE [LARGE SCALE GENOMIC DNA]</scope>
    <source>
        <strain evidence="2">cv. Nipponbare</strain>
    </source>
</reference>
<evidence type="ECO:0000313" key="2">
    <source>
        <dbReference type="Proteomes" id="UP000000763"/>
    </source>
</evidence>
<dbReference type="EMBL" id="AP005864">
    <property type="protein sequence ID" value="BAD46486.1"/>
    <property type="molecule type" value="Genomic_DNA"/>
</dbReference>
<dbReference type="AlphaFoldDB" id="Q651N1"/>
<protein>
    <submittedName>
        <fullName evidence="1">Uncharacterized protein</fullName>
    </submittedName>
</protein>
<dbReference type="Proteomes" id="UP000000763">
    <property type="component" value="Chromosome 9"/>
</dbReference>
<evidence type="ECO:0000313" key="1">
    <source>
        <dbReference type="EMBL" id="BAD46486.1"/>
    </source>
</evidence>
<gene>
    <name evidence="1" type="primary">OSJNBa0047P18.18</name>
</gene>
<sequence>MPSRHVVIDEAHTAQTRGAPLTVRSWRLERKTNSFSVGLFESVVRQVYIRNHFMSGNLQPCGHMQARNQSFQGWPRAFQKEPIKVDVLTVNA</sequence>